<gene>
    <name evidence="2" type="ORF">OCTVUL_1B025932</name>
</gene>
<protein>
    <submittedName>
        <fullName evidence="2">Uncharacterized protein</fullName>
    </submittedName>
</protein>
<dbReference type="AlphaFoldDB" id="A0AA36F409"/>
<dbReference type="Proteomes" id="UP001162480">
    <property type="component" value="Chromosome 6"/>
</dbReference>
<proteinExistence type="predicted"/>
<keyword evidence="3" id="KW-1185">Reference proteome</keyword>
<feature type="compositionally biased region" description="Acidic residues" evidence="1">
    <location>
        <begin position="55"/>
        <end position="76"/>
    </location>
</feature>
<reference evidence="2" key="1">
    <citation type="submission" date="2023-08" db="EMBL/GenBank/DDBJ databases">
        <authorList>
            <person name="Alioto T."/>
            <person name="Alioto T."/>
            <person name="Gomez Garrido J."/>
        </authorList>
    </citation>
    <scope>NUCLEOTIDE SEQUENCE</scope>
</reference>
<evidence type="ECO:0000313" key="3">
    <source>
        <dbReference type="Proteomes" id="UP001162480"/>
    </source>
</evidence>
<accession>A0AA36F409</accession>
<dbReference type="EMBL" id="OX597819">
    <property type="protein sequence ID" value="CAI9724896.1"/>
    <property type="molecule type" value="Genomic_DNA"/>
</dbReference>
<sequence>MSNITDNRYEAKKYNCERVEKYIRSTSDCPERNISYNMQETVKPIKRLTQYNLGGEEEKEGEEEEGEEEEEEEEEEEKKKKKKKSTTTASLWLPGYTISIGKKHSFNSIP</sequence>
<name>A0AA36F409_OCTVU</name>
<evidence type="ECO:0000256" key="1">
    <source>
        <dbReference type="SAM" id="MobiDB-lite"/>
    </source>
</evidence>
<organism evidence="2 3">
    <name type="scientific">Octopus vulgaris</name>
    <name type="common">Common octopus</name>
    <dbReference type="NCBI Taxonomy" id="6645"/>
    <lineage>
        <taxon>Eukaryota</taxon>
        <taxon>Metazoa</taxon>
        <taxon>Spiralia</taxon>
        <taxon>Lophotrochozoa</taxon>
        <taxon>Mollusca</taxon>
        <taxon>Cephalopoda</taxon>
        <taxon>Coleoidea</taxon>
        <taxon>Octopodiformes</taxon>
        <taxon>Octopoda</taxon>
        <taxon>Incirrata</taxon>
        <taxon>Octopodidae</taxon>
        <taxon>Octopus</taxon>
    </lineage>
</organism>
<evidence type="ECO:0000313" key="2">
    <source>
        <dbReference type="EMBL" id="CAI9724896.1"/>
    </source>
</evidence>
<feature type="region of interest" description="Disordered" evidence="1">
    <location>
        <begin position="45"/>
        <end position="87"/>
    </location>
</feature>